<evidence type="ECO:0000256" key="1">
    <source>
        <dbReference type="SAM" id="MobiDB-lite"/>
    </source>
</evidence>
<dbReference type="WBParaSite" id="TASK_0000302301-mRNA-1">
    <property type="protein sequence ID" value="TASK_0000302301-mRNA-1"/>
    <property type="gene ID" value="TASK_0000302301"/>
</dbReference>
<feature type="compositionally biased region" description="Basic and acidic residues" evidence="1">
    <location>
        <begin position="168"/>
        <end position="181"/>
    </location>
</feature>
<reference evidence="2" key="1">
    <citation type="submission" date="2017-02" db="UniProtKB">
        <authorList>
            <consortium name="WormBaseParasite"/>
        </authorList>
    </citation>
    <scope>IDENTIFICATION</scope>
</reference>
<evidence type="ECO:0000313" key="2">
    <source>
        <dbReference type="WBParaSite" id="TASK_0000302301-mRNA-1"/>
    </source>
</evidence>
<proteinExistence type="predicted"/>
<feature type="region of interest" description="Disordered" evidence="1">
    <location>
        <begin position="155"/>
        <end position="181"/>
    </location>
</feature>
<accession>A0A0R3W029</accession>
<dbReference type="AlphaFoldDB" id="A0A0R3W029"/>
<organism evidence="2">
    <name type="scientific">Taenia asiatica</name>
    <name type="common">Asian tapeworm</name>
    <dbReference type="NCBI Taxonomy" id="60517"/>
    <lineage>
        <taxon>Eukaryota</taxon>
        <taxon>Metazoa</taxon>
        <taxon>Spiralia</taxon>
        <taxon>Lophotrochozoa</taxon>
        <taxon>Platyhelminthes</taxon>
        <taxon>Cestoda</taxon>
        <taxon>Eucestoda</taxon>
        <taxon>Cyclophyllidea</taxon>
        <taxon>Taeniidae</taxon>
        <taxon>Taenia</taxon>
    </lineage>
</organism>
<sequence length="257" mass="27671">LDYQIDPTLAAMEQCKFVRFPDQPETHLYELPSGRGNPAVLTTTSPAITSAVTSAGVTSSGATALSTRASASTGFYMQSRREPGVGWSLGEFIRTTVEQANNAAALLQQLSQIVSEAVEAYATTVLTDFDAFVKLFGEQYHREGTELSPSINADEAAESHLTSPPSVEAKEDSNETGSHQEAKKIVMQTASAVDELIRNFGQLAVEAVIKSVRGSLDDLWRIFGSRECLGLLKDVEVGTKIRAGELSVHTCTNRNLS</sequence>
<name>A0A0R3W029_TAEAS</name>
<dbReference type="STRING" id="60517.A0A0R3W029"/>
<protein>
    <submittedName>
        <fullName evidence="2">Autophagy-related protein 2</fullName>
    </submittedName>
</protein>